<dbReference type="GO" id="GO:0016787">
    <property type="term" value="F:hydrolase activity"/>
    <property type="evidence" value="ECO:0007669"/>
    <property type="project" value="InterPro"/>
</dbReference>
<dbReference type="InterPro" id="IPR029058">
    <property type="entry name" value="AB_hydrolase_fold"/>
</dbReference>
<accession>A0A6A6G4W2</accession>
<evidence type="ECO:0000259" key="1">
    <source>
        <dbReference type="Pfam" id="PF07859"/>
    </source>
</evidence>
<dbReference type="Proteomes" id="UP000799538">
    <property type="component" value="Unassembled WGS sequence"/>
</dbReference>
<dbReference type="OrthoDB" id="2152029at2759"/>
<name>A0A6A6G4W2_9PEZI</name>
<organism evidence="2 3">
    <name type="scientific">Elsinoe ampelina</name>
    <dbReference type="NCBI Taxonomy" id="302913"/>
    <lineage>
        <taxon>Eukaryota</taxon>
        <taxon>Fungi</taxon>
        <taxon>Dikarya</taxon>
        <taxon>Ascomycota</taxon>
        <taxon>Pezizomycotina</taxon>
        <taxon>Dothideomycetes</taxon>
        <taxon>Dothideomycetidae</taxon>
        <taxon>Myriangiales</taxon>
        <taxon>Elsinoaceae</taxon>
        <taxon>Elsinoe</taxon>
    </lineage>
</organism>
<proteinExistence type="predicted"/>
<feature type="domain" description="Alpha/beta hydrolase fold-3" evidence="1">
    <location>
        <begin position="63"/>
        <end position="176"/>
    </location>
</feature>
<evidence type="ECO:0000313" key="2">
    <source>
        <dbReference type="EMBL" id="KAF2220613.1"/>
    </source>
</evidence>
<reference evidence="3" key="1">
    <citation type="journal article" date="2020" name="Stud. Mycol.">
        <title>101 Dothideomycetes genomes: A test case for predicting lifestyles and emergence of pathogens.</title>
        <authorList>
            <person name="Haridas S."/>
            <person name="Albert R."/>
            <person name="Binder M."/>
            <person name="Bloem J."/>
            <person name="LaButti K."/>
            <person name="Salamov A."/>
            <person name="Andreopoulos B."/>
            <person name="Baker S."/>
            <person name="Barry K."/>
            <person name="Bills G."/>
            <person name="Bluhm B."/>
            <person name="Cannon C."/>
            <person name="Castanera R."/>
            <person name="Culley D."/>
            <person name="Daum C."/>
            <person name="Ezra D."/>
            <person name="Gonzalez J."/>
            <person name="Henrissat B."/>
            <person name="Kuo A."/>
            <person name="Liang C."/>
            <person name="Lipzen A."/>
            <person name="Lutzoni F."/>
            <person name="Magnuson J."/>
            <person name="Mondo S."/>
            <person name="Nolan M."/>
            <person name="Ohm R."/>
            <person name="Pangilinan J."/>
            <person name="Park H.-J."/>
            <person name="Ramirez L."/>
            <person name="Alfaro M."/>
            <person name="Sun H."/>
            <person name="Tritt A."/>
            <person name="Yoshinaga Y."/>
            <person name="Zwiers L.-H."/>
            <person name="Turgeon B."/>
            <person name="Goodwin S."/>
            <person name="Spatafora J."/>
            <person name="Crous P."/>
            <person name="Grigoriev I."/>
        </authorList>
    </citation>
    <scope>NUCLEOTIDE SEQUENCE [LARGE SCALE GENOMIC DNA]</scope>
    <source>
        <strain evidence="3">CECT 20119</strain>
    </source>
</reference>
<dbReference type="Pfam" id="PF07859">
    <property type="entry name" value="Abhydrolase_3"/>
    <property type="match status" value="1"/>
</dbReference>
<dbReference type="InterPro" id="IPR013094">
    <property type="entry name" value="AB_hydrolase_3"/>
</dbReference>
<protein>
    <recommendedName>
        <fullName evidence="1">Alpha/beta hydrolase fold-3 domain-containing protein</fullName>
    </recommendedName>
</protein>
<keyword evidence="3" id="KW-1185">Reference proteome</keyword>
<dbReference type="Gene3D" id="3.40.50.1820">
    <property type="entry name" value="alpha/beta hydrolase"/>
    <property type="match status" value="1"/>
</dbReference>
<sequence>MYVYDLTLSKAGTHAGATGPKRLRMYYFSGGGWQNPPSSQHWKFCAELARQAGKGVIDGPNLLKPHAILLVSPAVDLGPTRKEGPIVDVARKDPVLTISLHDSGARTWAQAEDPGQPSISAIMADATPLARTGAKIIGVTGGWDILPPSALEFRDAAREQGVAGARLHWEKQIHCLPLAFMVYPRL</sequence>
<dbReference type="EMBL" id="ML992512">
    <property type="protein sequence ID" value="KAF2220613.1"/>
    <property type="molecule type" value="Genomic_DNA"/>
</dbReference>
<dbReference type="SUPFAM" id="SSF53474">
    <property type="entry name" value="alpha/beta-Hydrolases"/>
    <property type="match status" value="1"/>
</dbReference>
<gene>
    <name evidence="2" type="ORF">BDZ85DRAFT_302983</name>
</gene>
<evidence type="ECO:0000313" key="3">
    <source>
        <dbReference type="Proteomes" id="UP000799538"/>
    </source>
</evidence>
<dbReference type="AlphaFoldDB" id="A0A6A6G4W2"/>